<evidence type="ECO:0000313" key="1">
    <source>
        <dbReference type="EMBL" id="KAJ3543200.1"/>
    </source>
</evidence>
<gene>
    <name evidence="1" type="ORF">NM208_g3696</name>
</gene>
<keyword evidence="2" id="KW-1185">Reference proteome</keyword>
<comment type="caution">
    <text evidence="1">The sequence shown here is derived from an EMBL/GenBank/DDBJ whole genome shotgun (WGS) entry which is preliminary data.</text>
</comment>
<evidence type="ECO:0000313" key="2">
    <source>
        <dbReference type="Proteomes" id="UP001148629"/>
    </source>
</evidence>
<accession>A0ACC1SN48</accession>
<reference evidence="1" key="1">
    <citation type="submission" date="2022-08" db="EMBL/GenBank/DDBJ databases">
        <title>Genome Sequence of Fusarium decemcellulare.</title>
        <authorList>
            <person name="Buettner E."/>
        </authorList>
    </citation>
    <scope>NUCLEOTIDE SEQUENCE</scope>
    <source>
        <strain evidence="1">Babe19</strain>
    </source>
</reference>
<protein>
    <submittedName>
        <fullName evidence="1">Uncharacterized protein</fullName>
    </submittedName>
</protein>
<name>A0ACC1SN48_9HYPO</name>
<dbReference type="EMBL" id="JANRMS010000256">
    <property type="protein sequence ID" value="KAJ3543200.1"/>
    <property type="molecule type" value="Genomic_DNA"/>
</dbReference>
<sequence length="376" mass="41195">MDNSHANKTIEVAGAGSPGRSTIPQPSSNHQKPSNPGQNSSPVQQNWKLKRIPFKNTTGASPSPAGTLSYIGRGKTTSWSGSEDKGLGGQVRTSARLASVDPFDEDDEVEDQFPTPTRLETPSTRQNQLQTPAAPTRKHAFDPLAEDDFYASSLSGVHSDKESSVVDLTGIDDMASSPLTKRVEPSGTLSKQPQTRARTDLGDAMERKHQLGLAMDQASQCLKDAAQCEKSEEEEERVAVFRVQLLEKTLQGIEAQHAETSAADGLKALAAGIRRSYHTRSERRQPAPREPQSNPDTSVNEDTAAIRSEISSLQASIQQICCRSNINTMVTTFWTNEENKAKDELKQVEDTIHKLQSQVRSLQEQLGNILLRRRQG</sequence>
<organism evidence="1 2">
    <name type="scientific">Fusarium decemcellulare</name>
    <dbReference type="NCBI Taxonomy" id="57161"/>
    <lineage>
        <taxon>Eukaryota</taxon>
        <taxon>Fungi</taxon>
        <taxon>Dikarya</taxon>
        <taxon>Ascomycota</taxon>
        <taxon>Pezizomycotina</taxon>
        <taxon>Sordariomycetes</taxon>
        <taxon>Hypocreomycetidae</taxon>
        <taxon>Hypocreales</taxon>
        <taxon>Nectriaceae</taxon>
        <taxon>Fusarium</taxon>
        <taxon>Fusarium decemcellulare species complex</taxon>
    </lineage>
</organism>
<dbReference type="Proteomes" id="UP001148629">
    <property type="component" value="Unassembled WGS sequence"/>
</dbReference>
<proteinExistence type="predicted"/>